<evidence type="ECO:0000313" key="1">
    <source>
        <dbReference type="EMBL" id="XBQ68771.1"/>
    </source>
</evidence>
<reference evidence="1" key="1">
    <citation type="submission" date="2024-05" db="EMBL/GenBank/DDBJ databases">
        <title>The simplest Porifera holobiont: glass sponge Aphrocallistes beatrix thrives with only two symbionts.</title>
        <authorList>
            <person name="N Garritano A."/>
            <person name="A Allen M."/>
            <person name="Thomas T."/>
        </authorList>
    </citation>
    <scope>NUCLEOTIDE SEQUENCE</scope>
    <source>
        <strain evidence="1">AB1</strain>
    </source>
</reference>
<name>A0AAU7N470_9VIRU</name>
<accession>A0AAU7N470</accession>
<dbReference type="EMBL" id="PP848464">
    <property type="protein sequence ID" value="XBQ68771.1"/>
    <property type="molecule type" value="Genomic_DNA"/>
</dbReference>
<protein>
    <submittedName>
        <fullName evidence="1">Uncharacterized protein</fullName>
    </submittedName>
</protein>
<organism evidence="1">
    <name type="scientific">Nitrosopumivirus cobalaminus</name>
    <dbReference type="NCBI Taxonomy" id="3158414"/>
    <lineage>
        <taxon>Viruses</taxon>
    </lineage>
</organism>
<proteinExistence type="predicted"/>
<gene>
    <name evidence="1" type="ORF">ZGOWGMRN_CDS_0037</name>
</gene>
<sequence length="39" mass="4767">MYQIQDRQYLGYKRVYQTVWCKGTKFYIGNKPASHQTHE</sequence>